<sequence>MLHDPSNVSEAIAEAALRQSIDYFAGMFQVSYERKALVTSKGVELEEEATSLKMYIRSFAGEGSGQWALGSRRFDLKRIEEVASTASRLAFESRKQEEVPPGKYDVILSPMVVGNLFNLVADMATATSILMGASIFVNKAPGDKVASEHLTIIDAPRNSELPGSTAFDDEGVPTYSKPIIEKGVFANILHNTKTAAKFGAQSTGNAGLVFPRVWALEVVPGDYSLDEMIREVREGLIITNNWYTRLQNYIEGTFSTITRDAVLLVRNGEIAGAARKMRIADALPRMLNSIGAVGKEVYDIHWWEVETATRAPYILFREVSTSKHTA</sequence>
<dbReference type="PANTHER" id="PTHR43666">
    <property type="entry name" value="TLDD PROTEIN"/>
    <property type="match status" value="1"/>
</dbReference>
<accession>A0A7C1T1L6</accession>
<dbReference type="InterPro" id="IPR035068">
    <property type="entry name" value="TldD/PmbA_N"/>
</dbReference>
<evidence type="ECO:0000259" key="1">
    <source>
        <dbReference type="Pfam" id="PF19289"/>
    </source>
</evidence>
<proteinExistence type="predicted"/>
<evidence type="ECO:0000313" key="3">
    <source>
        <dbReference type="EMBL" id="HEB48655.1"/>
    </source>
</evidence>
<organism evidence="3">
    <name type="scientific">Thermofilum pendens</name>
    <dbReference type="NCBI Taxonomy" id="2269"/>
    <lineage>
        <taxon>Archaea</taxon>
        <taxon>Thermoproteota</taxon>
        <taxon>Thermoprotei</taxon>
        <taxon>Thermofilales</taxon>
        <taxon>Thermofilaceae</taxon>
        <taxon>Thermofilum</taxon>
    </lineage>
</organism>
<reference evidence="3" key="1">
    <citation type="journal article" date="2020" name="mSystems">
        <title>Genome- and Community-Level Interaction Insights into Carbon Utilization and Element Cycling Functions of Hydrothermarchaeota in Hydrothermal Sediment.</title>
        <authorList>
            <person name="Zhou Z."/>
            <person name="Liu Y."/>
            <person name="Xu W."/>
            <person name="Pan J."/>
            <person name="Luo Z.H."/>
            <person name="Li M."/>
        </authorList>
    </citation>
    <scope>NUCLEOTIDE SEQUENCE [LARGE SCALE GENOMIC DNA]</scope>
    <source>
        <strain evidence="3">SpSt-25</strain>
    </source>
</reference>
<dbReference type="Gene3D" id="3.30.2290.10">
    <property type="entry name" value="PmbA/TldD superfamily"/>
    <property type="match status" value="1"/>
</dbReference>
<dbReference type="SUPFAM" id="SSF111283">
    <property type="entry name" value="Putative modulator of DNA gyrase, PmbA/TldD"/>
    <property type="match status" value="1"/>
</dbReference>
<gene>
    <name evidence="3" type="ORF">ENP77_02525</name>
</gene>
<dbReference type="EMBL" id="DSKP01000085">
    <property type="protein sequence ID" value="HEB48655.1"/>
    <property type="molecule type" value="Genomic_DNA"/>
</dbReference>
<protein>
    <submittedName>
        <fullName evidence="3">TldD/PmbA family protein</fullName>
    </submittedName>
</protein>
<feature type="domain" description="Metalloprotease TldD/E central" evidence="2">
    <location>
        <begin position="15"/>
        <end position="91"/>
    </location>
</feature>
<dbReference type="GO" id="GO:0006508">
    <property type="term" value="P:proteolysis"/>
    <property type="evidence" value="ECO:0007669"/>
    <property type="project" value="InterPro"/>
</dbReference>
<name>A0A7C1T1L6_THEPE</name>
<dbReference type="Pfam" id="PF19289">
    <property type="entry name" value="PmbA_TldD_3rd"/>
    <property type="match status" value="1"/>
</dbReference>
<dbReference type="InterPro" id="IPR036059">
    <property type="entry name" value="TldD/PmbA_sf"/>
</dbReference>
<dbReference type="InterPro" id="IPR045570">
    <property type="entry name" value="Metalloprtase-TldD/E_cen_dom"/>
</dbReference>
<dbReference type="AlphaFoldDB" id="A0A7C1T1L6"/>
<dbReference type="GO" id="GO:0008237">
    <property type="term" value="F:metallopeptidase activity"/>
    <property type="evidence" value="ECO:0007669"/>
    <property type="project" value="InterPro"/>
</dbReference>
<evidence type="ECO:0000259" key="2">
    <source>
        <dbReference type="Pfam" id="PF19290"/>
    </source>
</evidence>
<feature type="domain" description="Metalloprotease TldD/E C-terminal" evidence="1">
    <location>
        <begin position="101"/>
        <end position="322"/>
    </location>
</feature>
<comment type="caution">
    <text evidence="3">The sequence shown here is derived from an EMBL/GenBank/DDBJ whole genome shotgun (WGS) entry which is preliminary data.</text>
</comment>
<dbReference type="InterPro" id="IPR045569">
    <property type="entry name" value="Metalloprtase-TldD/E_C"/>
</dbReference>
<dbReference type="Pfam" id="PF19290">
    <property type="entry name" value="PmbA_TldD_2nd"/>
    <property type="match status" value="1"/>
</dbReference>
<dbReference type="PANTHER" id="PTHR43666:SF1">
    <property type="entry name" value="CONSERVED PROTEIN"/>
    <property type="match status" value="1"/>
</dbReference>